<dbReference type="Pfam" id="PF02458">
    <property type="entry name" value="Transferase"/>
    <property type="match status" value="1"/>
</dbReference>
<evidence type="ECO:0000256" key="1">
    <source>
        <dbReference type="ARBA" id="ARBA00009861"/>
    </source>
</evidence>
<keyword evidence="2" id="KW-0808">Transferase</keyword>
<comment type="similarity">
    <text evidence="1">Belongs to the plant acyltransferase family.</text>
</comment>
<evidence type="ECO:0000256" key="2">
    <source>
        <dbReference type="ARBA" id="ARBA00022679"/>
    </source>
</evidence>
<accession>A0A7I8L9V9</accession>
<dbReference type="PANTHER" id="PTHR31623">
    <property type="entry name" value="F21J9.9"/>
    <property type="match status" value="1"/>
</dbReference>
<protein>
    <submittedName>
        <fullName evidence="4">Uncharacterized protein</fullName>
    </submittedName>
</protein>
<evidence type="ECO:0000313" key="4">
    <source>
        <dbReference type="EMBL" id="CAA7406769.1"/>
    </source>
</evidence>
<name>A0A7I8L9V9_SPIIN</name>
<dbReference type="Proteomes" id="UP000663760">
    <property type="component" value="Chromosome 13"/>
</dbReference>
<dbReference type="OrthoDB" id="756073at2759"/>
<sequence length="365" mass="39182">MPASAAETPSPLRHIHVESIQSVTPREMVPPGKARRIGGTAALGSYFRTVLYYRRADELEDAWSVSAHLKESLSAALVVDPLIAGRIRRRDDGDGGGLEVRLNDAGLRLVQAKADFTMTDLLASPEREVVEAHLAHWVGVDEEKPQFSALFFIQVTGFLDDGISIGLCCSLFLADPLLLSNFLHKWAQIHATMHAQKQFVSAGIFNLGAFRRPGRSKYLKSTAIATGGGGSAPRTVLFDGGDATNAAAFVEAARRVGERPEEAVPAGFSLIITEADRMAELKVVECSAKEEEEAPPPSGGVSKGFSNFVGDWLRGGELGLTKGNKPVMVSWHLVPATDRPLVVVMPAVDGGGRAMVSVTFPKKEE</sequence>
<keyword evidence="5" id="KW-1185">Reference proteome</keyword>
<dbReference type="Gene3D" id="3.30.559.10">
    <property type="entry name" value="Chloramphenicol acetyltransferase-like domain"/>
    <property type="match status" value="1"/>
</dbReference>
<gene>
    <name evidence="4" type="ORF">SI8410_13017447</name>
</gene>
<dbReference type="PANTHER" id="PTHR31623:SF17">
    <property type="entry name" value="F21J9.9"/>
    <property type="match status" value="1"/>
</dbReference>
<dbReference type="EMBL" id="LR746276">
    <property type="protein sequence ID" value="CAA7406769.1"/>
    <property type="molecule type" value="Genomic_DNA"/>
</dbReference>
<proteinExistence type="inferred from homology"/>
<dbReference type="InterPro" id="IPR023213">
    <property type="entry name" value="CAT-like_dom_sf"/>
</dbReference>
<reference evidence="4" key="1">
    <citation type="submission" date="2020-02" db="EMBL/GenBank/DDBJ databases">
        <authorList>
            <person name="Scholz U."/>
            <person name="Mascher M."/>
            <person name="Fiebig A."/>
        </authorList>
    </citation>
    <scope>NUCLEOTIDE SEQUENCE</scope>
</reference>
<keyword evidence="3" id="KW-0012">Acyltransferase</keyword>
<dbReference type="AlphaFoldDB" id="A0A7I8L9V9"/>
<organism evidence="4 5">
    <name type="scientific">Spirodela intermedia</name>
    <name type="common">Intermediate duckweed</name>
    <dbReference type="NCBI Taxonomy" id="51605"/>
    <lineage>
        <taxon>Eukaryota</taxon>
        <taxon>Viridiplantae</taxon>
        <taxon>Streptophyta</taxon>
        <taxon>Embryophyta</taxon>
        <taxon>Tracheophyta</taxon>
        <taxon>Spermatophyta</taxon>
        <taxon>Magnoliopsida</taxon>
        <taxon>Liliopsida</taxon>
        <taxon>Araceae</taxon>
        <taxon>Lemnoideae</taxon>
        <taxon>Spirodela</taxon>
    </lineage>
</organism>
<dbReference type="GO" id="GO:0016746">
    <property type="term" value="F:acyltransferase activity"/>
    <property type="evidence" value="ECO:0007669"/>
    <property type="project" value="UniProtKB-KW"/>
</dbReference>
<evidence type="ECO:0000256" key="3">
    <source>
        <dbReference type="ARBA" id="ARBA00023315"/>
    </source>
</evidence>
<evidence type="ECO:0000313" key="5">
    <source>
        <dbReference type="Proteomes" id="UP000663760"/>
    </source>
</evidence>